<keyword evidence="5" id="KW-0496">Mitochondrion</keyword>
<keyword evidence="12" id="KW-1185">Reference proteome</keyword>
<dbReference type="Proteomes" id="UP000183832">
    <property type="component" value="Unassembled WGS sequence"/>
</dbReference>
<dbReference type="STRING" id="568069.A0A1J1J819"/>
<dbReference type="InterPro" id="IPR052137">
    <property type="entry name" value="uS15_ribosomal"/>
</dbReference>
<keyword evidence="4 9" id="KW-0689">Ribosomal protein</keyword>
<reference evidence="11 12" key="1">
    <citation type="submission" date="2015-04" db="EMBL/GenBank/DDBJ databases">
        <authorList>
            <person name="Syromyatnikov M.Y."/>
            <person name="Popov V.N."/>
        </authorList>
    </citation>
    <scope>NUCLEOTIDE SEQUENCE [LARGE SCALE GENOMIC DNA]</scope>
</reference>
<evidence type="ECO:0000256" key="8">
    <source>
        <dbReference type="ARBA" id="ARBA00035528"/>
    </source>
</evidence>
<comment type="subcellular location">
    <subcellularLocation>
        <location evidence="1">Mitochondrion</location>
    </subcellularLocation>
</comment>
<dbReference type="GO" id="GO:0005763">
    <property type="term" value="C:mitochondrial small ribosomal subunit"/>
    <property type="evidence" value="ECO:0007669"/>
    <property type="project" value="TreeGrafter"/>
</dbReference>
<keyword evidence="3" id="KW-0809">Transit peptide</keyword>
<evidence type="ECO:0000256" key="7">
    <source>
        <dbReference type="ARBA" id="ARBA00035249"/>
    </source>
</evidence>
<feature type="coiled-coil region" evidence="10">
    <location>
        <begin position="252"/>
        <end position="279"/>
    </location>
</feature>
<dbReference type="AlphaFoldDB" id="A0A1J1J819"/>
<dbReference type="InterPro" id="IPR009068">
    <property type="entry name" value="uS15_NS1_RNA-bd_sf"/>
</dbReference>
<dbReference type="GO" id="GO:0032543">
    <property type="term" value="P:mitochondrial translation"/>
    <property type="evidence" value="ECO:0007669"/>
    <property type="project" value="TreeGrafter"/>
</dbReference>
<keyword evidence="6 9" id="KW-0687">Ribonucleoprotein</keyword>
<evidence type="ECO:0000256" key="2">
    <source>
        <dbReference type="ARBA" id="ARBA00008434"/>
    </source>
</evidence>
<dbReference type="SUPFAM" id="SSF47060">
    <property type="entry name" value="S15/NS1 RNA-binding domain"/>
    <property type="match status" value="1"/>
</dbReference>
<proteinExistence type="inferred from homology"/>
<evidence type="ECO:0000256" key="10">
    <source>
        <dbReference type="SAM" id="Coils"/>
    </source>
</evidence>
<accession>A0A1J1J819</accession>
<dbReference type="EMBL" id="CVRI01000075">
    <property type="protein sequence ID" value="CRL08535.1"/>
    <property type="molecule type" value="Genomic_DNA"/>
</dbReference>
<dbReference type="SMART" id="SM01387">
    <property type="entry name" value="Ribosomal_S15"/>
    <property type="match status" value="1"/>
</dbReference>
<dbReference type="Pfam" id="PF00312">
    <property type="entry name" value="Ribosomal_S15"/>
    <property type="match status" value="1"/>
</dbReference>
<dbReference type="GO" id="GO:0003735">
    <property type="term" value="F:structural constituent of ribosome"/>
    <property type="evidence" value="ECO:0007669"/>
    <property type="project" value="InterPro"/>
</dbReference>
<evidence type="ECO:0000313" key="11">
    <source>
        <dbReference type="EMBL" id="CRL08535.1"/>
    </source>
</evidence>
<name>A0A1J1J819_9DIPT</name>
<evidence type="ECO:0000256" key="9">
    <source>
        <dbReference type="RuleBase" id="RU003919"/>
    </source>
</evidence>
<keyword evidence="10" id="KW-0175">Coiled coil</keyword>
<comment type="similarity">
    <text evidence="2 9">Belongs to the universal ribosomal protein uS15 family.</text>
</comment>
<evidence type="ECO:0000256" key="1">
    <source>
        <dbReference type="ARBA" id="ARBA00004173"/>
    </source>
</evidence>
<protein>
    <recommendedName>
        <fullName evidence="7">Small ribosomal subunit protein uS15m</fullName>
    </recommendedName>
    <alternativeName>
        <fullName evidence="8">28S ribosomal protein S15, mitochondrial</fullName>
    </alternativeName>
</protein>
<dbReference type="InterPro" id="IPR000589">
    <property type="entry name" value="Ribosomal_uS15"/>
</dbReference>
<dbReference type="Gene3D" id="1.10.287.10">
    <property type="entry name" value="S15/NS1, RNA-binding"/>
    <property type="match status" value="1"/>
</dbReference>
<evidence type="ECO:0000256" key="4">
    <source>
        <dbReference type="ARBA" id="ARBA00022980"/>
    </source>
</evidence>
<evidence type="ECO:0000313" key="12">
    <source>
        <dbReference type="Proteomes" id="UP000183832"/>
    </source>
</evidence>
<dbReference type="PANTHER" id="PTHR46685:SF1">
    <property type="entry name" value="SMALL RIBOSOMAL SUBUNIT PROTEIN US15M"/>
    <property type="match status" value="1"/>
</dbReference>
<sequence length="293" mass="34827">MSIALLSKTFKLISLTAPVTSSVILSRNYAFKSDLKIYWKRPVKVPSISPEKSGDLEKITWPKENELMESYEKSEELKTADDLVKAQFTFAFNKRGAMVRVVTNETNQLVKRHCLDTASHERLIAGMTTKIRSLQDIVEQFPRNKVVKKQLKELIEKRKKYLRLLRKWDYRKFEWILDQLNLKYKPYPEKFHPITRKDGLRKLTKLHCENLQQEKLDAYRKELETKQLSFLEDKLKNLEFIRKEQIECRVPVSITTDEIDAVRKQYKELKSRRDEEAEIIKAKNVEDDYELKL</sequence>
<gene>
    <name evidence="11" type="ORF">CLUMA_CG021342</name>
</gene>
<organism evidence="11 12">
    <name type="scientific">Clunio marinus</name>
    <dbReference type="NCBI Taxonomy" id="568069"/>
    <lineage>
        <taxon>Eukaryota</taxon>
        <taxon>Metazoa</taxon>
        <taxon>Ecdysozoa</taxon>
        <taxon>Arthropoda</taxon>
        <taxon>Hexapoda</taxon>
        <taxon>Insecta</taxon>
        <taxon>Pterygota</taxon>
        <taxon>Neoptera</taxon>
        <taxon>Endopterygota</taxon>
        <taxon>Diptera</taxon>
        <taxon>Nematocera</taxon>
        <taxon>Chironomoidea</taxon>
        <taxon>Chironomidae</taxon>
        <taxon>Clunio</taxon>
    </lineage>
</organism>
<evidence type="ECO:0000256" key="5">
    <source>
        <dbReference type="ARBA" id="ARBA00023128"/>
    </source>
</evidence>
<dbReference type="PANTHER" id="PTHR46685">
    <property type="entry name" value="28S RIBOSOMAL PROTEIN S15, MITOCHONDRIAL"/>
    <property type="match status" value="1"/>
</dbReference>
<dbReference type="OrthoDB" id="441444at2759"/>
<evidence type="ECO:0000256" key="3">
    <source>
        <dbReference type="ARBA" id="ARBA00022946"/>
    </source>
</evidence>
<evidence type="ECO:0000256" key="6">
    <source>
        <dbReference type="ARBA" id="ARBA00023274"/>
    </source>
</evidence>
<dbReference type="GO" id="GO:0003723">
    <property type="term" value="F:RNA binding"/>
    <property type="evidence" value="ECO:0007669"/>
    <property type="project" value="TreeGrafter"/>
</dbReference>